<dbReference type="Proteomes" id="UP000566985">
    <property type="component" value="Unassembled WGS sequence"/>
</dbReference>
<evidence type="ECO:0000313" key="4">
    <source>
        <dbReference type="Proteomes" id="UP000433737"/>
    </source>
</evidence>
<dbReference type="InterPro" id="IPR041436">
    <property type="entry name" value="RNAse_A_bac"/>
</dbReference>
<dbReference type="EMBL" id="CABWMH010000034">
    <property type="protein sequence ID" value="VXC42213.1"/>
    <property type="molecule type" value="Genomic_DNA"/>
</dbReference>
<dbReference type="GeneID" id="57348094"/>
<comment type="caution">
    <text evidence="2">The sequence shown here is derived from an EMBL/GenBank/DDBJ whole genome shotgun (WGS) entry which is preliminary data.</text>
</comment>
<proteinExistence type="predicted"/>
<protein>
    <recommendedName>
        <fullName evidence="1">Bacterial CdiA-CT RNAse A domain-containing protein</fullName>
    </recommendedName>
</protein>
<organism evidence="2 5">
    <name type="scientific">Pantoea brenneri</name>
    <dbReference type="NCBI Taxonomy" id="472694"/>
    <lineage>
        <taxon>Bacteria</taxon>
        <taxon>Pseudomonadati</taxon>
        <taxon>Pseudomonadota</taxon>
        <taxon>Gammaproteobacteria</taxon>
        <taxon>Enterobacterales</taxon>
        <taxon>Erwiniaceae</taxon>
        <taxon>Pantoea</taxon>
    </lineage>
</organism>
<dbReference type="Proteomes" id="UP000433737">
    <property type="component" value="Unassembled WGS sequence"/>
</dbReference>
<dbReference type="Pfam" id="PF18431">
    <property type="entry name" value="RNAse_A_bac"/>
    <property type="match status" value="1"/>
</dbReference>
<evidence type="ECO:0000313" key="5">
    <source>
        <dbReference type="Proteomes" id="UP000566985"/>
    </source>
</evidence>
<evidence type="ECO:0000313" key="3">
    <source>
        <dbReference type="EMBL" id="VXC42213.1"/>
    </source>
</evidence>
<gene>
    <name evidence="2" type="ORF">HU668_23135</name>
    <name evidence="3" type="ORF">PANT111_40223</name>
</gene>
<reference evidence="2 5" key="2">
    <citation type="submission" date="2020-05" db="EMBL/GenBank/DDBJ databases">
        <title>Whole Genome Sequences of Enterobacteriales Associated with the International Space Station.</title>
        <authorList>
            <person name="Bharadwaj A."/>
            <person name="Daudu R."/>
            <person name="Singh N."/>
            <person name="Wood J."/>
            <person name="Debieu M."/>
            <person name="Mason C."/>
            <person name="Wang C."/>
            <person name="Venkateswaran K."/>
        </authorList>
    </citation>
    <scope>NUCLEOTIDE SEQUENCE [LARGE SCALE GENOMIC DNA]</scope>
    <source>
        <strain evidence="2 5">IF5SW-B1</strain>
    </source>
</reference>
<dbReference type="AlphaFoldDB" id="A0A653YI40"/>
<dbReference type="RefSeq" id="WP_069729956.1">
    <property type="nucleotide sequence ID" value="NZ_JABWPE010000052.1"/>
</dbReference>
<sequence length="169" mass="18617">MAPKKSRASKRAATVSHTVKVQDFLANFPKFIPLNLSMHESKNSPALPGGHTLFKHVGATVAALQNVWNIKPSSKKASSFYDSDTAHAAITQAIASRFDTVLDWALDPEQEMCTIKHQLSYNCGIIILRDDVNKVIDTCQLSVTFLRCKSGVFPLHHGILSAYPILEDL</sequence>
<evidence type="ECO:0000259" key="1">
    <source>
        <dbReference type="Pfam" id="PF18431"/>
    </source>
</evidence>
<feature type="domain" description="Bacterial CdiA-CT RNAse A" evidence="1">
    <location>
        <begin position="50"/>
        <end position="164"/>
    </location>
</feature>
<reference evidence="3 4" key="1">
    <citation type="submission" date="2019-10" db="EMBL/GenBank/DDBJ databases">
        <authorList>
            <person name="Karimi E."/>
        </authorList>
    </citation>
    <scope>NUCLEOTIDE SEQUENCE [LARGE SCALE GENOMIC DNA]</scope>
    <source>
        <strain evidence="3">Pantoea sp. 111</strain>
    </source>
</reference>
<name>A0A653YI40_9GAMM</name>
<accession>A0A653YI40</accession>
<evidence type="ECO:0000313" key="2">
    <source>
        <dbReference type="EMBL" id="NUY99323.1"/>
    </source>
</evidence>
<dbReference type="EMBL" id="JABWPM010000051">
    <property type="protein sequence ID" value="NUY99323.1"/>
    <property type="molecule type" value="Genomic_DNA"/>
</dbReference>